<organism evidence="1 2">
    <name type="scientific">Dermacentor silvarum</name>
    <name type="common">Tick</name>
    <dbReference type="NCBI Taxonomy" id="543639"/>
    <lineage>
        <taxon>Eukaryota</taxon>
        <taxon>Metazoa</taxon>
        <taxon>Ecdysozoa</taxon>
        <taxon>Arthropoda</taxon>
        <taxon>Chelicerata</taxon>
        <taxon>Arachnida</taxon>
        <taxon>Acari</taxon>
        <taxon>Parasitiformes</taxon>
        <taxon>Ixodida</taxon>
        <taxon>Ixodoidea</taxon>
        <taxon>Ixodidae</taxon>
        <taxon>Rhipicephalinae</taxon>
        <taxon>Dermacentor</taxon>
    </lineage>
</organism>
<comment type="caution">
    <text evidence="1">The sequence shown here is derived from an EMBL/GenBank/DDBJ whole genome shotgun (WGS) entry which is preliminary data.</text>
</comment>
<name>A0ACB8CQ99_DERSI</name>
<gene>
    <name evidence="1" type="ORF">HPB49_006634</name>
</gene>
<keyword evidence="2" id="KW-1185">Reference proteome</keyword>
<protein>
    <submittedName>
        <fullName evidence="1">Uncharacterized protein</fullName>
    </submittedName>
</protein>
<sequence>MQIYLGGLSRFMAKLDVVRPSALVRDVDAAAQLPLSTEGVRRSLGKEAKDIKLEVEYFGHDLVDLVDRFAASWNRDPDALNSKVSERYGHYVSVVEPFVSVNSLVGVGLSTILFLIVTFYSTGIALFNWSSDAENRHIKSSWCLFLGVHVFWLPFAVGMIVTILGLITGFTLQRCACDVVADPTTPAFKDVLRFGMKVAREWEIINGTRQALSHVNVDTVQDIFKRFVKCRDQPLSLYKLLGDQLMANITRSVGRDWAFSWLWSDVQNPELSEKLAHFADPKAPLVPKGLTTLTDLESKMKDVKSLQFEDLHVASYLRDATMKQKISDVLQQVKKTMDEYAKGEPKKKELMQILEEIVALKMVEGKSIDMKEEVGRCGPAYAIYESALNTVCGDLVAPFNSMWVCLLTYLLVGVVALVLALSLSTLYMRAPNASVQPTMVAGAAATPYQEPGPGGDSKAVPGTVPFVVDAPTAALGGGQAEHPARHVVYASGGENTSRHQRKHSASVSMSLGLLSSEAEEDVLVRPFTCGIDTSRPPALASPGGGVSFSPLSSPTSEQEH</sequence>
<dbReference type="EMBL" id="CM023474">
    <property type="protein sequence ID" value="KAH7949246.1"/>
    <property type="molecule type" value="Genomic_DNA"/>
</dbReference>
<dbReference type="Proteomes" id="UP000821865">
    <property type="component" value="Chromosome 5"/>
</dbReference>
<evidence type="ECO:0000313" key="2">
    <source>
        <dbReference type="Proteomes" id="UP000821865"/>
    </source>
</evidence>
<proteinExistence type="predicted"/>
<accession>A0ACB8CQ99</accession>
<evidence type="ECO:0000313" key="1">
    <source>
        <dbReference type="EMBL" id="KAH7949246.1"/>
    </source>
</evidence>
<reference evidence="1" key="1">
    <citation type="submission" date="2020-05" db="EMBL/GenBank/DDBJ databases">
        <title>Large-scale comparative analyses of tick genomes elucidate their genetic diversity and vector capacities.</title>
        <authorList>
            <person name="Jia N."/>
            <person name="Wang J."/>
            <person name="Shi W."/>
            <person name="Du L."/>
            <person name="Sun Y."/>
            <person name="Zhan W."/>
            <person name="Jiang J."/>
            <person name="Wang Q."/>
            <person name="Zhang B."/>
            <person name="Ji P."/>
            <person name="Sakyi L.B."/>
            <person name="Cui X."/>
            <person name="Yuan T."/>
            <person name="Jiang B."/>
            <person name="Yang W."/>
            <person name="Lam T.T.-Y."/>
            <person name="Chang Q."/>
            <person name="Ding S."/>
            <person name="Wang X."/>
            <person name="Zhu J."/>
            <person name="Ruan X."/>
            <person name="Zhao L."/>
            <person name="Wei J."/>
            <person name="Que T."/>
            <person name="Du C."/>
            <person name="Cheng J."/>
            <person name="Dai P."/>
            <person name="Han X."/>
            <person name="Huang E."/>
            <person name="Gao Y."/>
            <person name="Liu J."/>
            <person name="Shao H."/>
            <person name="Ye R."/>
            <person name="Li L."/>
            <person name="Wei W."/>
            <person name="Wang X."/>
            <person name="Wang C."/>
            <person name="Yang T."/>
            <person name="Huo Q."/>
            <person name="Li W."/>
            <person name="Guo W."/>
            <person name="Chen H."/>
            <person name="Zhou L."/>
            <person name="Ni X."/>
            <person name="Tian J."/>
            <person name="Zhou Y."/>
            <person name="Sheng Y."/>
            <person name="Liu T."/>
            <person name="Pan Y."/>
            <person name="Xia L."/>
            <person name="Li J."/>
            <person name="Zhao F."/>
            <person name="Cao W."/>
        </authorList>
    </citation>
    <scope>NUCLEOTIDE SEQUENCE</scope>
    <source>
        <strain evidence="1">Dsil-2018</strain>
    </source>
</reference>